<protein>
    <submittedName>
        <fullName evidence="13">Serine protease easter</fullName>
    </submittedName>
</protein>
<evidence type="ECO:0000256" key="6">
    <source>
        <dbReference type="ARBA" id="ARBA00023180"/>
    </source>
</evidence>
<evidence type="ECO:0000256" key="3">
    <source>
        <dbReference type="ARBA" id="ARBA00022801"/>
    </source>
</evidence>
<dbReference type="GO" id="GO:0004252">
    <property type="term" value="F:serine-type endopeptidase activity"/>
    <property type="evidence" value="ECO:0007669"/>
    <property type="project" value="InterPro"/>
</dbReference>
<feature type="region of interest" description="Disordered" evidence="9">
    <location>
        <begin position="50"/>
        <end position="95"/>
    </location>
</feature>
<dbReference type="SMART" id="SM00020">
    <property type="entry name" value="Tryp_SPc"/>
    <property type="match status" value="1"/>
</dbReference>
<comment type="caution">
    <text evidence="13">The sequence shown here is derived from an EMBL/GenBank/DDBJ whole genome shotgun (WGS) entry which is preliminary data.</text>
</comment>
<feature type="region of interest" description="Disordered" evidence="9">
    <location>
        <begin position="175"/>
        <end position="325"/>
    </location>
</feature>
<feature type="compositionally biased region" description="Pro residues" evidence="9">
    <location>
        <begin position="238"/>
        <end position="252"/>
    </location>
</feature>
<keyword evidence="6" id="KW-0325">Glycoprotein</keyword>
<evidence type="ECO:0000256" key="9">
    <source>
        <dbReference type="SAM" id="MobiDB-lite"/>
    </source>
</evidence>
<organism evidence="13 14">
    <name type="scientific">Frankliniella fusca</name>
    <dbReference type="NCBI Taxonomy" id="407009"/>
    <lineage>
        <taxon>Eukaryota</taxon>
        <taxon>Metazoa</taxon>
        <taxon>Ecdysozoa</taxon>
        <taxon>Arthropoda</taxon>
        <taxon>Hexapoda</taxon>
        <taxon>Insecta</taxon>
        <taxon>Pterygota</taxon>
        <taxon>Neoptera</taxon>
        <taxon>Paraneoptera</taxon>
        <taxon>Thysanoptera</taxon>
        <taxon>Terebrantia</taxon>
        <taxon>Thripoidea</taxon>
        <taxon>Thripidae</taxon>
        <taxon>Frankliniella</taxon>
    </lineage>
</organism>
<evidence type="ECO:0000256" key="10">
    <source>
        <dbReference type="SAM" id="SignalP"/>
    </source>
</evidence>
<dbReference type="InterPro" id="IPR038565">
    <property type="entry name" value="CLIP_sf"/>
</dbReference>
<dbReference type="InterPro" id="IPR051487">
    <property type="entry name" value="Ser/Thr_Proteases_Immune/Dev"/>
</dbReference>
<dbReference type="Gene3D" id="2.40.10.10">
    <property type="entry name" value="Trypsin-like serine proteases"/>
    <property type="match status" value="2"/>
</dbReference>
<keyword evidence="4 8" id="KW-0720">Serine protease</keyword>
<evidence type="ECO:0000259" key="12">
    <source>
        <dbReference type="PROSITE" id="PS51888"/>
    </source>
</evidence>
<dbReference type="PROSITE" id="PS00135">
    <property type="entry name" value="TRYPSIN_SER"/>
    <property type="match status" value="1"/>
</dbReference>
<dbReference type="PROSITE" id="PS51888">
    <property type="entry name" value="CLIP"/>
    <property type="match status" value="1"/>
</dbReference>
<feature type="chain" id="PRO_5042065084" evidence="10">
    <location>
        <begin position="29"/>
        <end position="645"/>
    </location>
</feature>
<dbReference type="PROSITE" id="PS50240">
    <property type="entry name" value="TRYPSIN_DOM"/>
    <property type="match status" value="1"/>
</dbReference>
<feature type="compositionally biased region" description="Pro residues" evidence="9">
    <location>
        <begin position="57"/>
        <end position="70"/>
    </location>
</feature>
<dbReference type="Pfam" id="PF12032">
    <property type="entry name" value="CLIP"/>
    <property type="match status" value="1"/>
</dbReference>
<evidence type="ECO:0000256" key="4">
    <source>
        <dbReference type="ARBA" id="ARBA00022825"/>
    </source>
</evidence>
<evidence type="ECO:0000313" key="14">
    <source>
        <dbReference type="Proteomes" id="UP001219518"/>
    </source>
</evidence>
<feature type="compositionally biased region" description="Low complexity" evidence="9">
    <location>
        <begin position="218"/>
        <end position="232"/>
    </location>
</feature>
<feature type="signal peptide" evidence="10">
    <location>
        <begin position="1"/>
        <end position="28"/>
    </location>
</feature>
<dbReference type="Gene3D" id="3.30.1640.30">
    <property type="match status" value="1"/>
</dbReference>
<feature type="domain" description="Peptidase S1" evidence="11">
    <location>
        <begin position="337"/>
        <end position="611"/>
    </location>
</feature>
<evidence type="ECO:0000313" key="13">
    <source>
        <dbReference type="EMBL" id="KAK3909567.1"/>
    </source>
</evidence>
<dbReference type="Pfam" id="PF00089">
    <property type="entry name" value="Trypsin"/>
    <property type="match status" value="1"/>
</dbReference>
<proteinExistence type="inferred from homology"/>
<dbReference type="PROSITE" id="PS00134">
    <property type="entry name" value="TRYPSIN_HIS"/>
    <property type="match status" value="1"/>
</dbReference>
<dbReference type="AlphaFoldDB" id="A0AAE1GUN7"/>
<dbReference type="InterPro" id="IPR033116">
    <property type="entry name" value="TRYPSIN_SER"/>
</dbReference>
<evidence type="ECO:0000256" key="2">
    <source>
        <dbReference type="ARBA" id="ARBA00022729"/>
    </source>
</evidence>
<sequence length="645" mass="68782">MAPQTRLRAPATTHSASLVWLAATAASAALVLYPAPAGGQAYGSWGQAYQQATPSWGPGPGPRQQQPPPAQQQAPQAPQAPQGAHQGASRCTTPRLQPGHCIRLVNCKILLDLLRSAQISTRSQPDREVTDFLRRSFCGFEGSSVRVTFRDHSEGARGERWGMTDRETHPALRRVPRSAAPDPSAAQPPAESAPAAAEPPLLVSPLSGPERPNRRPARPGGSSSSRPGNANGDVMLPTSPPTDAPYEFPPGPAAGGGGGGGGGDGGSAGYHGPPPPAYSTTPAPHEGVQPAAYPQPDSFANGEDLALSLGSGSDPEPPPAQQPDYPVENLALLPIEVCGLSMHREQHADQQVTNRTGLMRYPWMARLGYKKERERIEFLCTGSLISERYVLTAAHCLGKLNGPVTVRLGEWDTNTEPDCVAGVCSPKVLDVAVEKRIEHEDFRNGINDIALLRLSKPVPFSESVRPICLPVSVHNSPEEDLIGKSMLVASWGNTSPIRRQHAPSRWLLNYHVYVDAPRECGAGYDAVDDVAFDRERQLCVGGGGCHGDSGSPLMVSKQFESLADYEDMVALERDVLHGVLSFGVPDCAVRGAPLVFTRVSSYVPWVIRHLEPNPFVPKEELANGSGSLNPRIADVARPKGKSKSG</sequence>
<keyword evidence="3 8" id="KW-0378">Hydrolase</keyword>
<dbReference type="GO" id="GO:0006508">
    <property type="term" value="P:proteolysis"/>
    <property type="evidence" value="ECO:0007669"/>
    <property type="project" value="UniProtKB-KW"/>
</dbReference>
<feature type="compositionally biased region" description="Low complexity" evidence="9">
    <location>
        <begin position="177"/>
        <end position="210"/>
    </location>
</feature>
<evidence type="ECO:0000259" key="11">
    <source>
        <dbReference type="PROSITE" id="PS50240"/>
    </source>
</evidence>
<evidence type="ECO:0000256" key="1">
    <source>
        <dbReference type="ARBA" id="ARBA00022670"/>
    </source>
</evidence>
<reference evidence="13" key="1">
    <citation type="submission" date="2021-07" db="EMBL/GenBank/DDBJ databases">
        <authorList>
            <person name="Catto M.A."/>
            <person name="Jacobson A."/>
            <person name="Kennedy G."/>
            <person name="Labadie P."/>
            <person name="Hunt B.G."/>
            <person name="Srinivasan R."/>
        </authorList>
    </citation>
    <scope>NUCLEOTIDE SEQUENCE</scope>
    <source>
        <strain evidence="13">PL_HMW_Pooled</strain>
        <tissue evidence="13">Head</tissue>
    </source>
</reference>
<dbReference type="InterPro" id="IPR001314">
    <property type="entry name" value="Peptidase_S1A"/>
</dbReference>
<dbReference type="SUPFAM" id="SSF50494">
    <property type="entry name" value="Trypsin-like serine proteases"/>
    <property type="match status" value="1"/>
</dbReference>
<dbReference type="InterPro" id="IPR001254">
    <property type="entry name" value="Trypsin_dom"/>
</dbReference>
<keyword evidence="2 10" id="KW-0732">Signal</keyword>
<dbReference type="InterPro" id="IPR009003">
    <property type="entry name" value="Peptidase_S1_PA"/>
</dbReference>
<keyword evidence="5" id="KW-1015">Disulfide bond</keyword>
<dbReference type="InterPro" id="IPR022700">
    <property type="entry name" value="CLIP"/>
</dbReference>
<gene>
    <name evidence="13" type="ORF">KUF71_019670</name>
</gene>
<dbReference type="FunFam" id="2.40.10.10:FF:000028">
    <property type="entry name" value="Serine protease easter"/>
    <property type="match status" value="1"/>
</dbReference>
<feature type="compositionally biased region" description="Low complexity" evidence="9">
    <location>
        <begin position="71"/>
        <end position="88"/>
    </location>
</feature>
<dbReference type="InterPro" id="IPR018114">
    <property type="entry name" value="TRYPSIN_HIS"/>
</dbReference>
<name>A0AAE1GUN7_9NEOP</name>
<reference evidence="13" key="2">
    <citation type="journal article" date="2023" name="BMC Genomics">
        <title>Pest status, molecular evolution, and epigenetic factors derived from the genome assembly of Frankliniella fusca, a thysanopteran phytovirus vector.</title>
        <authorList>
            <person name="Catto M.A."/>
            <person name="Labadie P.E."/>
            <person name="Jacobson A.L."/>
            <person name="Kennedy G.G."/>
            <person name="Srinivasan R."/>
            <person name="Hunt B.G."/>
        </authorList>
    </citation>
    <scope>NUCLEOTIDE SEQUENCE</scope>
    <source>
        <strain evidence="13">PL_HMW_Pooled</strain>
    </source>
</reference>
<dbReference type="PRINTS" id="PR00722">
    <property type="entry name" value="CHYMOTRYPSIN"/>
</dbReference>
<evidence type="ECO:0000256" key="5">
    <source>
        <dbReference type="ARBA" id="ARBA00023157"/>
    </source>
</evidence>
<evidence type="ECO:0000256" key="7">
    <source>
        <dbReference type="ARBA" id="ARBA00024195"/>
    </source>
</evidence>
<dbReference type="EMBL" id="JAHWGI010000106">
    <property type="protein sequence ID" value="KAK3909567.1"/>
    <property type="molecule type" value="Genomic_DNA"/>
</dbReference>
<feature type="domain" description="Clip" evidence="12">
    <location>
        <begin position="90"/>
        <end position="149"/>
    </location>
</feature>
<evidence type="ECO:0000256" key="8">
    <source>
        <dbReference type="RuleBase" id="RU363034"/>
    </source>
</evidence>
<keyword evidence="1 8" id="KW-0645">Protease</keyword>
<dbReference type="PANTHER" id="PTHR24256">
    <property type="entry name" value="TRYPTASE-RELATED"/>
    <property type="match status" value="1"/>
</dbReference>
<dbReference type="CDD" id="cd00190">
    <property type="entry name" value="Tryp_SPc"/>
    <property type="match status" value="1"/>
</dbReference>
<comment type="similarity">
    <text evidence="7">Belongs to the peptidase S1 family. CLIP subfamily.</text>
</comment>
<accession>A0AAE1GUN7</accession>
<dbReference type="InterPro" id="IPR043504">
    <property type="entry name" value="Peptidase_S1_PA_chymotrypsin"/>
</dbReference>
<keyword evidence="14" id="KW-1185">Reference proteome</keyword>
<feature type="compositionally biased region" description="Gly residues" evidence="9">
    <location>
        <begin position="253"/>
        <end position="269"/>
    </location>
</feature>
<dbReference type="Proteomes" id="UP001219518">
    <property type="component" value="Unassembled WGS sequence"/>
</dbReference>
<feature type="region of interest" description="Disordered" evidence="9">
    <location>
        <begin position="621"/>
        <end position="645"/>
    </location>
</feature>
<dbReference type="SMART" id="SM00680">
    <property type="entry name" value="CLIP"/>
    <property type="match status" value="1"/>
</dbReference>